<evidence type="ECO:0000256" key="7">
    <source>
        <dbReference type="ARBA" id="ARBA00023235"/>
    </source>
</evidence>
<evidence type="ECO:0000256" key="9">
    <source>
        <dbReference type="ARBA" id="ARBA00034808"/>
    </source>
</evidence>
<dbReference type="PANTHER" id="PTHR11070:SF2">
    <property type="entry name" value="ATP-DEPENDENT DNA HELICASE SRS2"/>
    <property type="match status" value="1"/>
</dbReference>
<evidence type="ECO:0000256" key="10">
    <source>
        <dbReference type="ARBA" id="ARBA00048988"/>
    </source>
</evidence>
<evidence type="ECO:0000259" key="12">
    <source>
        <dbReference type="PROSITE" id="PS51198"/>
    </source>
</evidence>
<comment type="similarity">
    <text evidence="1">Belongs to the helicase family. UvrD subfamily.</text>
</comment>
<dbReference type="GO" id="GO:0043138">
    <property type="term" value="F:3'-5' DNA helicase activity"/>
    <property type="evidence" value="ECO:0007669"/>
    <property type="project" value="UniProtKB-EC"/>
</dbReference>
<dbReference type="GO" id="GO:0016787">
    <property type="term" value="F:hydrolase activity"/>
    <property type="evidence" value="ECO:0007669"/>
    <property type="project" value="UniProtKB-UniRule"/>
</dbReference>
<dbReference type="PROSITE" id="PS51217">
    <property type="entry name" value="UVRD_HELICASE_CTER"/>
    <property type="match status" value="1"/>
</dbReference>
<dbReference type="Gene3D" id="1.10.486.10">
    <property type="entry name" value="PCRA, domain 4"/>
    <property type="match status" value="1"/>
</dbReference>
<evidence type="ECO:0000256" key="8">
    <source>
        <dbReference type="ARBA" id="ARBA00034617"/>
    </source>
</evidence>
<dbReference type="Proteomes" id="UP000242146">
    <property type="component" value="Unassembled WGS sequence"/>
</dbReference>
<dbReference type="SUPFAM" id="SSF52540">
    <property type="entry name" value="P-loop containing nucleoside triphosphate hydrolases"/>
    <property type="match status" value="1"/>
</dbReference>
<evidence type="ECO:0000256" key="3">
    <source>
        <dbReference type="ARBA" id="ARBA00022801"/>
    </source>
</evidence>
<dbReference type="EC" id="5.6.2.4" evidence="9"/>
<comment type="catalytic activity">
    <reaction evidence="8">
        <text>Couples ATP hydrolysis with the unwinding of duplex DNA by translocating in the 3'-5' direction.</text>
        <dbReference type="EC" id="5.6.2.4"/>
    </reaction>
</comment>
<dbReference type="Gene3D" id="3.40.50.300">
    <property type="entry name" value="P-loop containing nucleotide triphosphate hydrolases"/>
    <property type="match status" value="2"/>
</dbReference>
<dbReference type="EMBL" id="MCGT01000045">
    <property type="protein sequence ID" value="ORX44939.1"/>
    <property type="molecule type" value="Genomic_DNA"/>
</dbReference>
<dbReference type="AlphaFoldDB" id="A0A1X2G4V4"/>
<feature type="binding site" evidence="11">
    <location>
        <begin position="28"/>
        <end position="35"/>
    </location>
    <ligand>
        <name>ATP</name>
        <dbReference type="ChEBI" id="CHEBI:30616"/>
    </ligand>
</feature>
<dbReference type="GO" id="GO:0003677">
    <property type="term" value="F:DNA binding"/>
    <property type="evidence" value="ECO:0007669"/>
    <property type="project" value="UniProtKB-KW"/>
</dbReference>
<dbReference type="CDD" id="cd17932">
    <property type="entry name" value="DEXQc_UvrD"/>
    <property type="match status" value="1"/>
</dbReference>
<evidence type="ECO:0000256" key="6">
    <source>
        <dbReference type="ARBA" id="ARBA00023125"/>
    </source>
</evidence>
<keyword evidence="5 11" id="KW-0067">ATP-binding</keyword>
<feature type="domain" description="UvrD-like helicase C-terminal" evidence="13">
    <location>
        <begin position="290"/>
        <end position="540"/>
    </location>
</feature>
<dbReference type="GO" id="GO:0005634">
    <property type="term" value="C:nucleus"/>
    <property type="evidence" value="ECO:0007669"/>
    <property type="project" value="TreeGrafter"/>
</dbReference>
<comment type="caution">
    <text evidence="14">The sequence shown here is derived from an EMBL/GenBank/DDBJ whole genome shotgun (WGS) entry which is preliminary data.</text>
</comment>
<dbReference type="InterPro" id="IPR000212">
    <property type="entry name" value="DNA_helicase_UvrD/REP"/>
</dbReference>
<keyword evidence="7" id="KW-0413">Isomerase</keyword>
<dbReference type="GO" id="GO:0005524">
    <property type="term" value="F:ATP binding"/>
    <property type="evidence" value="ECO:0007669"/>
    <property type="project" value="UniProtKB-UniRule"/>
</dbReference>
<accession>A0A1X2G4V4</accession>
<evidence type="ECO:0000256" key="4">
    <source>
        <dbReference type="ARBA" id="ARBA00022806"/>
    </source>
</evidence>
<evidence type="ECO:0000259" key="13">
    <source>
        <dbReference type="PROSITE" id="PS51217"/>
    </source>
</evidence>
<organism evidence="14 15">
    <name type="scientific">Hesseltinella vesiculosa</name>
    <dbReference type="NCBI Taxonomy" id="101127"/>
    <lineage>
        <taxon>Eukaryota</taxon>
        <taxon>Fungi</taxon>
        <taxon>Fungi incertae sedis</taxon>
        <taxon>Mucoromycota</taxon>
        <taxon>Mucoromycotina</taxon>
        <taxon>Mucoromycetes</taxon>
        <taxon>Mucorales</taxon>
        <taxon>Cunninghamellaceae</taxon>
        <taxon>Hesseltinella</taxon>
    </lineage>
</organism>
<dbReference type="STRING" id="101127.A0A1X2G4V4"/>
<dbReference type="Pfam" id="PF13361">
    <property type="entry name" value="UvrD_C"/>
    <property type="match status" value="1"/>
</dbReference>
<dbReference type="Pfam" id="PF00580">
    <property type="entry name" value="UvrD-helicase"/>
    <property type="match status" value="1"/>
</dbReference>
<evidence type="ECO:0000256" key="1">
    <source>
        <dbReference type="ARBA" id="ARBA00009922"/>
    </source>
</evidence>
<evidence type="ECO:0000313" key="14">
    <source>
        <dbReference type="EMBL" id="ORX44939.1"/>
    </source>
</evidence>
<dbReference type="InterPro" id="IPR014017">
    <property type="entry name" value="DNA_helicase_UvrD-like_C"/>
</dbReference>
<dbReference type="InterPro" id="IPR014016">
    <property type="entry name" value="UvrD-like_ATP-bd"/>
</dbReference>
<dbReference type="InterPro" id="IPR013986">
    <property type="entry name" value="DExx_box_DNA_helicase_dom_sf"/>
</dbReference>
<evidence type="ECO:0000256" key="2">
    <source>
        <dbReference type="ARBA" id="ARBA00022741"/>
    </source>
</evidence>
<keyword evidence="3 11" id="KW-0378">Hydrolase</keyword>
<evidence type="ECO:0000256" key="11">
    <source>
        <dbReference type="PROSITE-ProRule" id="PRU00560"/>
    </source>
</evidence>
<dbReference type="PROSITE" id="PS51198">
    <property type="entry name" value="UVRD_HELICASE_ATP_BIND"/>
    <property type="match status" value="1"/>
</dbReference>
<sequence length="540" mass="61849">MIDSYLDKLDPYQVRAVTHPSNVLQICAGPGSGKTRALTTRVAHLIHEHNIKPTELLVVTFTNKAANEMKERLLKPTLLGRQAVYIRMGTFHSVCSRLIRANAEAAGVNRNFGIADGNTMQRLGTLVFKELCAVHPDMLRTKPGFLLGSISKMKNDGYNLIEYLDKFGQDRENLYLTMLYQAYTDRLKSENLLDFDDLILVGRDLLKNEPSLTDNIKHVLVDEFQDTSTSQYQLIQYLTKNGEKGLTVVGDPDQSIYGWRSARVENFEIMFQDYPGTQVTYLSKNYRSTKNILASANHVVKQDSNRPDRELFTDNDNGALISLMQTNSDVLEAETVATEIERIIKYTKGLVNYKGIAVLFRMNYLTFNFEQAFTRAKIPFVVVSGLRFLDRMEIKDLVAYMQLFFNPKDSTAFERIINVPRRGLGQVSVSTIQKLARDNSFDHFEIIHKILTDPSFSSQARLATRAQVSLRKLVDMRNEFMEMVQQELPIHKILDHIIRKIDYEGYIRTFYQKDAEVKMANVGELISYAKRTDEENVLDK</sequence>
<gene>
    <name evidence="14" type="ORF">DM01DRAFT_1294943</name>
</gene>
<dbReference type="InterPro" id="IPR027417">
    <property type="entry name" value="P-loop_NTPase"/>
</dbReference>
<comment type="catalytic activity">
    <reaction evidence="10">
        <text>ATP + H2O = ADP + phosphate + H(+)</text>
        <dbReference type="Rhea" id="RHEA:13065"/>
        <dbReference type="ChEBI" id="CHEBI:15377"/>
        <dbReference type="ChEBI" id="CHEBI:15378"/>
        <dbReference type="ChEBI" id="CHEBI:30616"/>
        <dbReference type="ChEBI" id="CHEBI:43474"/>
        <dbReference type="ChEBI" id="CHEBI:456216"/>
        <dbReference type="EC" id="5.6.2.4"/>
    </reaction>
</comment>
<keyword evidence="15" id="KW-1185">Reference proteome</keyword>
<keyword evidence="4 11" id="KW-0347">Helicase</keyword>
<feature type="domain" description="UvrD-like helicase ATP-binding" evidence="12">
    <location>
        <begin position="7"/>
        <end position="289"/>
    </location>
</feature>
<proteinExistence type="inferred from homology"/>
<reference evidence="14 15" key="1">
    <citation type="submission" date="2016-07" db="EMBL/GenBank/DDBJ databases">
        <title>Pervasive Adenine N6-methylation of Active Genes in Fungi.</title>
        <authorList>
            <consortium name="DOE Joint Genome Institute"/>
            <person name="Mondo S.J."/>
            <person name="Dannebaum R.O."/>
            <person name="Kuo R.C."/>
            <person name="Labutti K."/>
            <person name="Haridas S."/>
            <person name="Kuo A."/>
            <person name="Salamov A."/>
            <person name="Ahrendt S.R."/>
            <person name="Lipzen A."/>
            <person name="Sullivan W."/>
            <person name="Andreopoulos W.B."/>
            <person name="Clum A."/>
            <person name="Lindquist E."/>
            <person name="Daum C."/>
            <person name="Ramamoorthy G.K."/>
            <person name="Gryganskyi A."/>
            <person name="Culley D."/>
            <person name="Magnuson J.K."/>
            <person name="James T.Y."/>
            <person name="O'Malley M.A."/>
            <person name="Stajich J.E."/>
            <person name="Spatafora J.W."/>
            <person name="Visel A."/>
            <person name="Grigoriev I.V."/>
        </authorList>
    </citation>
    <scope>NUCLEOTIDE SEQUENCE [LARGE SCALE GENOMIC DNA]</scope>
    <source>
        <strain evidence="14 15">NRRL 3301</strain>
    </source>
</reference>
<dbReference type="Gene3D" id="1.10.10.160">
    <property type="match status" value="1"/>
</dbReference>
<name>A0A1X2G4V4_9FUNG</name>
<keyword evidence="6" id="KW-0238">DNA-binding</keyword>
<evidence type="ECO:0000313" key="15">
    <source>
        <dbReference type="Proteomes" id="UP000242146"/>
    </source>
</evidence>
<dbReference type="PANTHER" id="PTHR11070">
    <property type="entry name" value="UVRD / RECB / PCRA DNA HELICASE FAMILY MEMBER"/>
    <property type="match status" value="1"/>
</dbReference>
<evidence type="ECO:0000256" key="5">
    <source>
        <dbReference type="ARBA" id="ARBA00022840"/>
    </source>
</evidence>
<dbReference type="GO" id="GO:0000725">
    <property type="term" value="P:recombinational repair"/>
    <property type="evidence" value="ECO:0007669"/>
    <property type="project" value="TreeGrafter"/>
</dbReference>
<keyword evidence="2 11" id="KW-0547">Nucleotide-binding</keyword>
<dbReference type="OrthoDB" id="1470711at2759"/>
<protein>
    <recommendedName>
        <fullName evidence="9">DNA 3'-5' helicase</fullName>
        <ecNumber evidence="9">5.6.2.4</ecNumber>
    </recommendedName>
</protein>